<dbReference type="InterPro" id="IPR021133">
    <property type="entry name" value="HEAT_type_2"/>
</dbReference>
<name>A0A0G4FHG4_9ALVE</name>
<dbReference type="VEuPathDB" id="CryptoDB:Cvel_3333"/>
<sequence length="125" mass="13256">MLTACFLLLPAALPPPLIAFCVDNLPLLLDLLSDKVRPVQRAAEALLKTVTESLNANALRFPHLVIPNILTACRSSKNWQTTLGALNFLSSLATGTEEVAAQVSHSLPLIVPVLSETARCQASGG</sequence>
<evidence type="ECO:0000313" key="3">
    <source>
        <dbReference type="EMBL" id="CEM12738.1"/>
    </source>
</evidence>
<dbReference type="SUPFAM" id="SSF48371">
    <property type="entry name" value="ARM repeat"/>
    <property type="match status" value="1"/>
</dbReference>
<protein>
    <recommendedName>
        <fullName evidence="4">TOG domain-containing protein</fullName>
    </recommendedName>
</protein>
<evidence type="ECO:0008006" key="4">
    <source>
        <dbReference type="Google" id="ProtNLM"/>
    </source>
</evidence>
<accession>A0A0G4FHG4</accession>
<evidence type="ECO:0000256" key="1">
    <source>
        <dbReference type="PROSITE-ProRule" id="PRU00103"/>
    </source>
</evidence>
<dbReference type="Pfam" id="PF24987">
    <property type="entry name" value="HEAT_EF3_N"/>
    <property type="match status" value="1"/>
</dbReference>
<dbReference type="PhylomeDB" id="A0A0G4FHG4"/>
<dbReference type="AlphaFoldDB" id="A0A0G4FHG4"/>
<evidence type="ECO:0000256" key="2">
    <source>
        <dbReference type="SAM" id="SignalP"/>
    </source>
</evidence>
<feature type="repeat" description="HEAT" evidence="1">
    <location>
        <begin position="24"/>
        <end position="60"/>
    </location>
</feature>
<organism evidence="3">
    <name type="scientific">Chromera velia CCMP2878</name>
    <dbReference type="NCBI Taxonomy" id="1169474"/>
    <lineage>
        <taxon>Eukaryota</taxon>
        <taxon>Sar</taxon>
        <taxon>Alveolata</taxon>
        <taxon>Colpodellida</taxon>
        <taxon>Chromeraceae</taxon>
        <taxon>Chromera</taxon>
    </lineage>
</organism>
<dbReference type="InterPro" id="IPR011989">
    <property type="entry name" value="ARM-like"/>
</dbReference>
<proteinExistence type="predicted"/>
<feature type="chain" id="PRO_5005189108" description="TOG domain-containing protein" evidence="2">
    <location>
        <begin position="20"/>
        <end position="125"/>
    </location>
</feature>
<feature type="signal peptide" evidence="2">
    <location>
        <begin position="1"/>
        <end position="19"/>
    </location>
</feature>
<reference evidence="3" key="1">
    <citation type="submission" date="2014-11" db="EMBL/GenBank/DDBJ databases">
        <authorList>
            <person name="Otto D Thomas"/>
            <person name="Naeem Raeece"/>
        </authorList>
    </citation>
    <scope>NUCLEOTIDE SEQUENCE</scope>
</reference>
<keyword evidence="2" id="KW-0732">Signal</keyword>
<dbReference type="Gene3D" id="1.25.10.10">
    <property type="entry name" value="Leucine-rich Repeat Variant"/>
    <property type="match status" value="1"/>
</dbReference>
<dbReference type="EMBL" id="CDMZ01000363">
    <property type="protein sequence ID" value="CEM12738.1"/>
    <property type="molecule type" value="Genomic_DNA"/>
</dbReference>
<gene>
    <name evidence="3" type="ORF">Cvel_3333</name>
</gene>
<dbReference type="InterPro" id="IPR016024">
    <property type="entry name" value="ARM-type_fold"/>
</dbReference>
<dbReference type="PROSITE" id="PS50077">
    <property type="entry name" value="HEAT_REPEAT"/>
    <property type="match status" value="1"/>
</dbReference>